<comment type="caution">
    <text evidence="1">The sequence shown here is derived from an EMBL/GenBank/DDBJ whole genome shotgun (WGS) entry which is preliminary data.</text>
</comment>
<dbReference type="AlphaFoldDB" id="A0A0F9NU61"/>
<protein>
    <submittedName>
        <fullName evidence="1">Uncharacterized protein</fullName>
    </submittedName>
</protein>
<name>A0A0F9NU61_9ZZZZ</name>
<evidence type="ECO:0000313" key="1">
    <source>
        <dbReference type="EMBL" id="KKN23025.1"/>
    </source>
</evidence>
<feature type="non-terminal residue" evidence="1">
    <location>
        <position position="84"/>
    </location>
</feature>
<proteinExistence type="predicted"/>
<gene>
    <name evidence="1" type="ORF">LCGC14_0908960</name>
</gene>
<sequence>MGYIIHIQGRQKVGRGSNRNSRVRSDQIVESGPGTELKKLLAKFGIRPHGDCKCNRRARIMDQQGAEWCTQNLDKIVGWLKEEA</sequence>
<accession>A0A0F9NU61</accession>
<reference evidence="1" key="1">
    <citation type="journal article" date="2015" name="Nature">
        <title>Complex archaea that bridge the gap between prokaryotes and eukaryotes.</title>
        <authorList>
            <person name="Spang A."/>
            <person name="Saw J.H."/>
            <person name="Jorgensen S.L."/>
            <person name="Zaremba-Niedzwiedzka K."/>
            <person name="Martijn J."/>
            <person name="Lind A.E."/>
            <person name="van Eijk R."/>
            <person name="Schleper C."/>
            <person name="Guy L."/>
            <person name="Ettema T.J."/>
        </authorList>
    </citation>
    <scope>NUCLEOTIDE SEQUENCE</scope>
</reference>
<organism evidence="1">
    <name type="scientific">marine sediment metagenome</name>
    <dbReference type="NCBI Taxonomy" id="412755"/>
    <lineage>
        <taxon>unclassified sequences</taxon>
        <taxon>metagenomes</taxon>
        <taxon>ecological metagenomes</taxon>
    </lineage>
</organism>
<dbReference type="EMBL" id="LAZR01003011">
    <property type="protein sequence ID" value="KKN23025.1"/>
    <property type="molecule type" value="Genomic_DNA"/>
</dbReference>